<organism evidence="2 3">
    <name type="scientific">Bizionia echini</name>
    <dbReference type="NCBI Taxonomy" id="649333"/>
    <lineage>
        <taxon>Bacteria</taxon>
        <taxon>Pseudomonadati</taxon>
        <taxon>Bacteroidota</taxon>
        <taxon>Flavobacteriia</taxon>
        <taxon>Flavobacteriales</taxon>
        <taxon>Flavobacteriaceae</taxon>
        <taxon>Bizionia</taxon>
    </lineage>
</organism>
<feature type="transmembrane region" description="Helical" evidence="1">
    <location>
        <begin position="83"/>
        <end position="103"/>
    </location>
</feature>
<reference evidence="3" key="1">
    <citation type="submission" date="2016-10" db="EMBL/GenBank/DDBJ databases">
        <authorList>
            <person name="Varghese N."/>
            <person name="Submissions S."/>
        </authorList>
    </citation>
    <scope>NUCLEOTIDE SEQUENCE [LARGE SCALE GENOMIC DNA]</scope>
    <source>
        <strain evidence="3">DSM 23925</strain>
    </source>
</reference>
<protein>
    <submittedName>
        <fullName evidence="2">Uncharacterized protein</fullName>
    </submittedName>
</protein>
<keyword evidence="1" id="KW-1133">Transmembrane helix</keyword>
<proteinExistence type="predicted"/>
<dbReference type="AlphaFoldDB" id="A0A1I5DFW8"/>
<feature type="non-terminal residue" evidence="2">
    <location>
        <position position="106"/>
    </location>
</feature>
<feature type="transmembrane region" description="Helical" evidence="1">
    <location>
        <begin position="50"/>
        <end position="71"/>
    </location>
</feature>
<sequence>MADLNKLPDDRPDQFNDADIDEAISDVKDWNNDISPKDERYKGETILRENLAIAFTIIITFWLLAVLLLLVGNTYNYKLSDSVLNTLLITTTANVIGMMAIILKNL</sequence>
<name>A0A1I5DFW8_9FLAO</name>
<keyword evidence="1" id="KW-0472">Membrane</keyword>
<gene>
    <name evidence="2" type="ORF">SAMN04487989_1081</name>
</gene>
<keyword evidence="1" id="KW-0812">Transmembrane</keyword>
<dbReference type="RefSeq" id="WP_218151659.1">
    <property type="nucleotide sequence ID" value="NZ_FOVN01000008.1"/>
</dbReference>
<keyword evidence="3" id="KW-1185">Reference proteome</keyword>
<evidence type="ECO:0000256" key="1">
    <source>
        <dbReference type="SAM" id="Phobius"/>
    </source>
</evidence>
<dbReference type="STRING" id="649333.SAMN04487989_1081"/>
<accession>A0A1I5DFW8</accession>
<dbReference type="EMBL" id="FOVN01000008">
    <property type="protein sequence ID" value="SFN98082.1"/>
    <property type="molecule type" value="Genomic_DNA"/>
</dbReference>
<evidence type="ECO:0000313" key="2">
    <source>
        <dbReference type="EMBL" id="SFN98082.1"/>
    </source>
</evidence>
<evidence type="ECO:0000313" key="3">
    <source>
        <dbReference type="Proteomes" id="UP000198705"/>
    </source>
</evidence>
<dbReference type="Proteomes" id="UP000198705">
    <property type="component" value="Unassembled WGS sequence"/>
</dbReference>